<evidence type="ECO:0000256" key="8">
    <source>
        <dbReference type="ARBA" id="ARBA00049348"/>
    </source>
</evidence>
<evidence type="ECO:0000256" key="7">
    <source>
        <dbReference type="ARBA" id="ARBA00023204"/>
    </source>
</evidence>
<dbReference type="FunFam" id="1.10.10.10:FF:000214">
    <property type="entry name" value="Methylated-DNA--protein-cysteine methyltransferase"/>
    <property type="match status" value="1"/>
</dbReference>
<dbReference type="GO" id="GO:0032259">
    <property type="term" value="P:methylation"/>
    <property type="evidence" value="ECO:0007669"/>
    <property type="project" value="UniProtKB-KW"/>
</dbReference>
<keyword evidence="4" id="KW-0489">Methyltransferase</keyword>
<keyword evidence="6" id="KW-0227">DNA damage</keyword>
<protein>
    <recommendedName>
        <fullName evidence="3">methylated-DNA--[protein]-cysteine S-methyltransferase</fullName>
        <ecNumber evidence="3">2.1.1.63</ecNumber>
    </recommendedName>
</protein>
<dbReference type="InterPro" id="IPR001497">
    <property type="entry name" value="MethylDNA_cys_MeTrfase_AS"/>
</dbReference>
<comment type="caution">
    <text evidence="10">The sequence shown here is derived from an EMBL/GenBank/DDBJ whole genome shotgun (WGS) entry which is preliminary data.</text>
</comment>
<dbReference type="NCBIfam" id="TIGR00589">
    <property type="entry name" value="ogt"/>
    <property type="match status" value="1"/>
</dbReference>
<dbReference type="SUPFAM" id="SSF46767">
    <property type="entry name" value="Methylated DNA-protein cysteine methyltransferase, C-terminal domain"/>
    <property type="match status" value="1"/>
</dbReference>
<dbReference type="Pfam" id="PF01035">
    <property type="entry name" value="DNA_binding_1"/>
    <property type="match status" value="1"/>
</dbReference>
<evidence type="ECO:0000259" key="9">
    <source>
        <dbReference type="Pfam" id="PF01035"/>
    </source>
</evidence>
<comment type="catalytic activity">
    <reaction evidence="1">
        <text>a 4-O-methyl-thymidine in DNA + L-cysteinyl-[protein] = a thymidine in DNA + S-methyl-L-cysteinyl-[protein]</text>
        <dbReference type="Rhea" id="RHEA:53428"/>
        <dbReference type="Rhea" id="RHEA-COMP:10131"/>
        <dbReference type="Rhea" id="RHEA-COMP:10132"/>
        <dbReference type="Rhea" id="RHEA-COMP:13555"/>
        <dbReference type="Rhea" id="RHEA-COMP:13556"/>
        <dbReference type="ChEBI" id="CHEBI:29950"/>
        <dbReference type="ChEBI" id="CHEBI:82612"/>
        <dbReference type="ChEBI" id="CHEBI:137386"/>
        <dbReference type="ChEBI" id="CHEBI:137387"/>
        <dbReference type="EC" id="2.1.1.63"/>
    </reaction>
</comment>
<organism evidence="10 11">
    <name type="scientific">Microbaculum marinisediminis</name>
    <dbReference type="NCBI Taxonomy" id="2931392"/>
    <lineage>
        <taxon>Bacteria</taxon>
        <taxon>Pseudomonadati</taxon>
        <taxon>Pseudomonadota</taxon>
        <taxon>Alphaproteobacteria</taxon>
        <taxon>Hyphomicrobiales</taxon>
        <taxon>Tepidamorphaceae</taxon>
        <taxon>Microbaculum</taxon>
    </lineage>
</organism>
<dbReference type="Gene3D" id="3.30.160.70">
    <property type="entry name" value="Methylated DNA-protein cysteine methyltransferase domain"/>
    <property type="match status" value="1"/>
</dbReference>
<dbReference type="Proteomes" id="UP001320898">
    <property type="component" value="Unassembled WGS sequence"/>
</dbReference>
<dbReference type="PANTHER" id="PTHR10815:SF5">
    <property type="entry name" value="METHYLATED-DNA--PROTEIN-CYSTEINE METHYLTRANSFERASE"/>
    <property type="match status" value="1"/>
</dbReference>
<dbReference type="GO" id="GO:0006281">
    <property type="term" value="P:DNA repair"/>
    <property type="evidence" value="ECO:0007669"/>
    <property type="project" value="UniProtKB-KW"/>
</dbReference>
<comment type="similarity">
    <text evidence="2">Belongs to the MGMT family.</text>
</comment>
<accession>A0AAW5QUV2</accession>
<dbReference type="SUPFAM" id="SSF53155">
    <property type="entry name" value="Methylated DNA-protein cysteine methyltransferase domain"/>
    <property type="match status" value="1"/>
</dbReference>
<dbReference type="EMBL" id="JALIDZ010000002">
    <property type="protein sequence ID" value="MCT8971274.1"/>
    <property type="molecule type" value="Genomic_DNA"/>
</dbReference>
<proteinExistence type="inferred from homology"/>
<evidence type="ECO:0000313" key="10">
    <source>
        <dbReference type="EMBL" id="MCT8971274.1"/>
    </source>
</evidence>
<evidence type="ECO:0000256" key="4">
    <source>
        <dbReference type="ARBA" id="ARBA00022603"/>
    </source>
</evidence>
<dbReference type="PANTHER" id="PTHR10815">
    <property type="entry name" value="METHYLATED-DNA--PROTEIN-CYSTEINE METHYLTRANSFERASE"/>
    <property type="match status" value="1"/>
</dbReference>
<dbReference type="PROSITE" id="PS00374">
    <property type="entry name" value="MGMT"/>
    <property type="match status" value="1"/>
</dbReference>
<evidence type="ECO:0000256" key="3">
    <source>
        <dbReference type="ARBA" id="ARBA00011918"/>
    </source>
</evidence>
<dbReference type="InterPro" id="IPR036631">
    <property type="entry name" value="MGMT_N_sf"/>
</dbReference>
<feature type="domain" description="Methylated-DNA-[protein]-cysteine S-methyltransferase DNA binding" evidence="9">
    <location>
        <begin position="88"/>
        <end position="169"/>
    </location>
</feature>
<keyword evidence="5" id="KW-0808">Transferase</keyword>
<dbReference type="AlphaFoldDB" id="A0AAW5QUV2"/>
<evidence type="ECO:0000256" key="5">
    <source>
        <dbReference type="ARBA" id="ARBA00022679"/>
    </source>
</evidence>
<sequence>MTAIGFALFETAIGPCAIAWSESGISGVQLSEASMEATRTRMQRRFPAVVETAPPPSVQDAIDRIAALMAGKPSDLTTITLDLEGIPAFNRRVYEVTRGIPPGSTLTYGEIAERIGEPGAAQSVGQAEGANPFPIIVPCHRVLAAGGKVGGFSAHGGIAVKRKMLAIEADAAGPALPLFAGRPD</sequence>
<keyword evidence="7" id="KW-0234">DNA repair</keyword>
<dbReference type="InterPro" id="IPR036388">
    <property type="entry name" value="WH-like_DNA-bd_sf"/>
</dbReference>
<comment type="catalytic activity">
    <reaction evidence="8">
        <text>a 6-O-methyl-2'-deoxyguanosine in DNA + L-cysteinyl-[protein] = S-methyl-L-cysteinyl-[protein] + a 2'-deoxyguanosine in DNA</text>
        <dbReference type="Rhea" id="RHEA:24000"/>
        <dbReference type="Rhea" id="RHEA-COMP:10131"/>
        <dbReference type="Rhea" id="RHEA-COMP:10132"/>
        <dbReference type="Rhea" id="RHEA-COMP:11367"/>
        <dbReference type="Rhea" id="RHEA-COMP:11368"/>
        <dbReference type="ChEBI" id="CHEBI:29950"/>
        <dbReference type="ChEBI" id="CHEBI:82612"/>
        <dbReference type="ChEBI" id="CHEBI:85445"/>
        <dbReference type="ChEBI" id="CHEBI:85448"/>
        <dbReference type="EC" id="2.1.1.63"/>
    </reaction>
</comment>
<dbReference type="InterPro" id="IPR014048">
    <property type="entry name" value="MethylDNA_cys_MeTrfase_DNA-bd"/>
</dbReference>
<evidence type="ECO:0000256" key="1">
    <source>
        <dbReference type="ARBA" id="ARBA00001286"/>
    </source>
</evidence>
<dbReference type="EC" id="2.1.1.63" evidence="3"/>
<reference evidence="10 11" key="1">
    <citation type="submission" date="2022-04" db="EMBL/GenBank/DDBJ databases">
        <authorList>
            <person name="Ye Y.-Q."/>
            <person name="Du Z.-J."/>
        </authorList>
    </citation>
    <scope>NUCLEOTIDE SEQUENCE [LARGE SCALE GENOMIC DNA]</scope>
    <source>
        <strain evidence="10 11">A6E488</strain>
    </source>
</reference>
<keyword evidence="11" id="KW-1185">Reference proteome</keyword>
<dbReference type="CDD" id="cd06445">
    <property type="entry name" value="ATase"/>
    <property type="match status" value="1"/>
</dbReference>
<evidence type="ECO:0000256" key="6">
    <source>
        <dbReference type="ARBA" id="ARBA00022763"/>
    </source>
</evidence>
<name>A0AAW5QUV2_9HYPH</name>
<gene>
    <name evidence="10" type="ORF">MUB46_05310</name>
</gene>
<dbReference type="GO" id="GO:0003908">
    <property type="term" value="F:methylated-DNA-[protein]-cysteine S-methyltransferase activity"/>
    <property type="evidence" value="ECO:0007669"/>
    <property type="project" value="UniProtKB-EC"/>
</dbReference>
<dbReference type="Gene3D" id="1.10.10.10">
    <property type="entry name" value="Winged helix-like DNA-binding domain superfamily/Winged helix DNA-binding domain"/>
    <property type="match status" value="1"/>
</dbReference>
<evidence type="ECO:0000313" key="11">
    <source>
        <dbReference type="Proteomes" id="UP001320898"/>
    </source>
</evidence>
<evidence type="ECO:0000256" key="2">
    <source>
        <dbReference type="ARBA" id="ARBA00008711"/>
    </source>
</evidence>
<dbReference type="InterPro" id="IPR036217">
    <property type="entry name" value="MethylDNA_cys_MeTrfase_DNAb"/>
</dbReference>